<accession>A0A7Y1ABD4</accession>
<proteinExistence type="predicted"/>
<dbReference type="RefSeq" id="WP_169886053.1">
    <property type="nucleotide sequence ID" value="NZ_JAAQWG010000064.1"/>
</dbReference>
<dbReference type="InterPro" id="IPR014914">
    <property type="entry name" value="RES_dom"/>
</dbReference>
<evidence type="ECO:0000259" key="1">
    <source>
        <dbReference type="SMART" id="SM00953"/>
    </source>
</evidence>
<protein>
    <submittedName>
        <fullName evidence="2">RES family NAD+ phosphorylase</fullName>
    </submittedName>
</protein>
<evidence type="ECO:0000313" key="3">
    <source>
        <dbReference type="Proteomes" id="UP000537729"/>
    </source>
</evidence>
<dbReference type="AlphaFoldDB" id="A0A7Y1ABD4"/>
<dbReference type="Proteomes" id="UP000537729">
    <property type="component" value="Unassembled WGS sequence"/>
</dbReference>
<organism evidence="2 3">
    <name type="scientific">Pseudomonas veronii</name>
    <dbReference type="NCBI Taxonomy" id="76761"/>
    <lineage>
        <taxon>Bacteria</taxon>
        <taxon>Pseudomonadati</taxon>
        <taxon>Pseudomonadota</taxon>
        <taxon>Gammaproteobacteria</taxon>
        <taxon>Pseudomonadales</taxon>
        <taxon>Pseudomonadaceae</taxon>
        <taxon>Pseudomonas</taxon>
    </lineage>
</organism>
<dbReference type="SMART" id="SM00953">
    <property type="entry name" value="RES"/>
    <property type="match status" value="1"/>
</dbReference>
<evidence type="ECO:0000313" key="2">
    <source>
        <dbReference type="EMBL" id="NMY12662.1"/>
    </source>
</evidence>
<sequence length="220" mass="24122">MSGEKEKNQDIEQEIQAVILKHPEVIKTIEKGTPFFRVQPTRYEDPVFYNKASDSRYGDLKQEIGVYYVAGSSEVAIAETFQHGASGSGSPVLFTEIEERSLHQLEADRALKVVDVARAAAYGGRKLRDLVKAKGQGSEGYALPQALSAAIMRSDKEIDGLLYTSTVFPGSASIEGCNLVLFDEREKQLVPKSSKPLTEVRTSNGKTAIQLLVDLKVSVE</sequence>
<dbReference type="Pfam" id="PF08808">
    <property type="entry name" value="RES"/>
    <property type="match status" value="1"/>
</dbReference>
<gene>
    <name evidence="2" type="ORF">HBO38_30270</name>
</gene>
<reference evidence="2 3" key="1">
    <citation type="journal article" date="2020" name="Front. Microbiol.">
        <title>Genetic Organization of the aprX-lipA2 Operon Affects the Proteolytic Potential of Pseudomonas Species in Milk.</title>
        <authorList>
            <person name="Maier C."/>
            <person name="Huptas C."/>
            <person name="von Neubeck M."/>
            <person name="Scherer S."/>
            <person name="Wenning M."/>
            <person name="Lucking G."/>
        </authorList>
    </citation>
    <scope>NUCLEOTIDE SEQUENCE [LARGE SCALE GENOMIC DNA]</scope>
    <source>
        <strain evidence="2 3">DSM 16272</strain>
    </source>
</reference>
<dbReference type="EMBL" id="JAAQWG010000064">
    <property type="protein sequence ID" value="NMY12662.1"/>
    <property type="molecule type" value="Genomic_DNA"/>
</dbReference>
<comment type="caution">
    <text evidence="2">The sequence shown here is derived from an EMBL/GenBank/DDBJ whole genome shotgun (WGS) entry which is preliminary data.</text>
</comment>
<name>A0A7Y1ABD4_PSEVE</name>
<feature type="domain" description="RES" evidence="1">
    <location>
        <begin position="46"/>
        <end position="192"/>
    </location>
</feature>